<evidence type="ECO:0000313" key="4">
    <source>
        <dbReference type="Proteomes" id="UP001138757"/>
    </source>
</evidence>
<dbReference type="InterPro" id="IPR018247">
    <property type="entry name" value="EF_Hand_1_Ca_BS"/>
</dbReference>
<dbReference type="InterPro" id="IPR011992">
    <property type="entry name" value="EF-hand-dom_pair"/>
</dbReference>
<feature type="region of interest" description="Disordered" evidence="1">
    <location>
        <begin position="19"/>
        <end position="51"/>
    </location>
</feature>
<evidence type="ECO:0000256" key="1">
    <source>
        <dbReference type="SAM" id="MobiDB-lite"/>
    </source>
</evidence>
<dbReference type="SUPFAM" id="SSF47473">
    <property type="entry name" value="EF-hand"/>
    <property type="match status" value="1"/>
</dbReference>
<name>A0A9X1AJW0_9SPHN</name>
<dbReference type="AlphaFoldDB" id="A0A9X1AJW0"/>
<proteinExistence type="predicted"/>
<dbReference type="PROSITE" id="PS00018">
    <property type="entry name" value="EF_HAND_1"/>
    <property type="match status" value="2"/>
</dbReference>
<dbReference type="Proteomes" id="UP001138757">
    <property type="component" value="Unassembled WGS sequence"/>
</dbReference>
<gene>
    <name evidence="3" type="ORF">KK488_02680</name>
</gene>
<dbReference type="InterPro" id="IPR002048">
    <property type="entry name" value="EF_hand_dom"/>
</dbReference>
<dbReference type="PROSITE" id="PS50222">
    <property type="entry name" value="EF_HAND_2"/>
    <property type="match status" value="1"/>
</dbReference>
<organism evidence="3 4">
    <name type="scientific">Sphingobium nicotianae</name>
    <dbReference type="NCBI Taxonomy" id="2782607"/>
    <lineage>
        <taxon>Bacteria</taxon>
        <taxon>Pseudomonadati</taxon>
        <taxon>Pseudomonadota</taxon>
        <taxon>Alphaproteobacteria</taxon>
        <taxon>Sphingomonadales</taxon>
        <taxon>Sphingomonadaceae</taxon>
        <taxon>Sphingobium</taxon>
    </lineage>
</organism>
<dbReference type="SMART" id="SM00054">
    <property type="entry name" value="EFh"/>
    <property type="match status" value="2"/>
</dbReference>
<dbReference type="Pfam" id="PF13202">
    <property type="entry name" value="EF-hand_5"/>
    <property type="match status" value="2"/>
</dbReference>
<keyword evidence="4" id="KW-1185">Reference proteome</keyword>
<dbReference type="GO" id="GO:0005509">
    <property type="term" value="F:calcium ion binding"/>
    <property type="evidence" value="ECO:0007669"/>
    <property type="project" value="InterPro"/>
</dbReference>
<protein>
    <recommendedName>
        <fullName evidence="2">EF-hand domain-containing protein</fullName>
    </recommendedName>
</protein>
<evidence type="ECO:0000259" key="2">
    <source>
        <dbReference type="PROSITE" id="PS50222"/>
    </source>
</evidence>
<comment type="caution">
    <text evidence="3">The sequence shown here is derived from an EMBL/GenBank/DDBJ whole genome shotgun (WGS) entry which is preliminary data.</text>
</comment>
<reference evidence="3" key="1">
    <citation type="submission" date="2021-05" db="EMBL/GenBank/DDBJ databases">
        <title>Genome of Sphingobium sp. strain.</title>
        <authorList>
            <person name="Fan R."/>
        </authorList>
    </citation>
    <scope>NUCLEOTIDE SEQUENCE</scope>
    <source>
        <strain evidence="3">H33</strain>
    </source>
</reference>
<dbReference type="Gene3D" id="1.10.238.10">
    <property type="entry name" value="EF-hand"/>
    <property type="match status" value="1"/>
</dbReference>
<dbReference type="RefSeq" id="WP_214621563.1">
    <property type="nucleotide sequence ID" value="NZ_JAHGAW010000001.1"/>
</dbReference>
<sequence length="126" mass="12441">MVRILIAGSVLALAAPLAAQQTTGTAPADPAAAPSTPAQAAPAPAAGSGAVADAAAGAANNDFASYDADKSGQLDRSEFAAWYAAKHQSAADGKSSTKDVAVAFRKADADKSKTISEQELGHFLAG</sequence>
<feature type="domain" description="EF-hand" evidence="2">
    <location>
        <begin position="63"/>
        <end position="89"/>
    </location>
</feature>
<dbReference type="EMBL" id="JAHGAW010000001">
    <property type="protein sequence ID" value="MBT2185844.1"/>
    <property type="molecule type" value="Genomic_DNA"/>
</dbReference>
<evidence type="ECO:0000313" key="3">
    <source>
        <dbReference type="EMBL" id="MBT2185844.1"/>
    </source>
</evidence>
<accession>A0A9X1AJW0</accession>